<dbReference type="Proteomes" id="UP000887565">
    <property type="component" value="Unplaced"/>
</dbReference>
<feature type="region of interest" description="Disordered" evidence="1">
    <location>
        <begin position="116"/>
        <end position="266"/>
    </location>
</feature>
<feature type="region of interest" description="Disordered" evidence="1">
    <location>
        <begin position="307"/>
        <end position="339"/>
    </location>
</feature>
<evidence type="ECO:0000313" key="3">
    <source>
        <dbReference type="WBParaSite" id="nRc.2.0.1.t12576-RA"/>
    </source>
</evidence>
<evidence type="ECO:0000313" key="2">
    <source>
        <dbReference type="Proteomes" id="UP000887565"/>
    </source>
</evidence>
<name>A0A915IGX2_ROMCU</name>
<keyword evidence="2" id="KW-1185">Reference proteome</keyword>
<feature type="compositionally biased region" description="Basic and acidic residues" evidence="1">
    <location>
        <begin position="213"/>
        <end position="234"/>
    </location>
</feature>
<dbReference type="WBParaSite" id="nRc.2.0.1.t12576-RA">
    <property type="protein sequence ID" value="nRc.2.0.1.t12576-RA"/>
    <property type="gene ID" value="nRc.2.0.1.g12576"/>
</dbReference>
<sequence length="339" mass="37808">MDPRIYLGTPAILLGPPIIATVATARYSAPVRFSQQIISATQYDALVAVLAAYHFPPPLPGMLFLEHHWKDYHPALKEEIHPILLPPTTLIAPVPQIAQTAPVTVQSTVQLQVPIPPPIVSQLPPEESAYRKSHKTRTTDEPSTRRKPPPSTLRAEHGKTPSECTTRRREQRDKQKAGEEAQKSSQATSTPKPKITTTKTAAPATQLPPAHQTDSHSSCHESHSRDDLHRRETQQIHTTSRNSRQQEHRDDIPPHRTQSEQTRQVHSTGFYEEAHQRQFCRSPPRLMDFISPLHRDAEIQRRLEALKTTSSGSLEKPAERCVQGSAPAASYGPGTSHVN</sequence>
<feature type="compositionally biased region" description="Basic and acidic residues" evidence="1">
    <location>
        <begin position="154"/>
        <end position="182"/>
    </location>
</feature>
<accession>A0A915IGX2</accession>
<feature type="compositionally biased region" description="Low complexity" evidence="1">
    <location>
        <begin position="187"/>
        <end position="210"/>
    </location>
</feature>
<reference evidence="3" key="1">
    <citation type="submission" date="2022-11" db="UniProtKB">
        <authorList>
            <consortium name="WormBaseParasite"/>
        </authorList>
    </citation>
    <scope>IDENTIFICATION</scope>
</reference>
<organism evidence="2 3">
    <name type="scientific">Romanomermis culicivorax</name>
    <name type="common">Nematode worm</name>
    <dbReference type="NCBI Taxonomy" id="13658"/>
    <lineage>
        <taxon>Eukaryota</taxon>
        <taxon>Metazoa</taxon>
        <taxon>Ecdysozoa</taxon>
        <taxon>Nematoda</taxon>
        <taxon>Enoplea</taxon>
        <taxon>Dorylaimia</taxon>
        <taxon>Mermithida</taxon>
        <taxon>Mermithoidea</taxon>
        <taxon>Mermithidae</taxon>
        <taxon>Romanomermis</taxon>
    </lineage>
</organism>
<proteinExistence type="predicted"/>
<evidence type="ECO:0000256" key="1">
    <source>
        <dbReference type="SAM" id="MobiDB-lite"/>
    </source>
</evidence>
<feature type="compositionally biased region" description="Basic and acidic residues" evidence="1">
    <location>
        <begin position="244"/>
        <end position="258"/>
    </location>
</feature>
<protein>
    <submittedName>
        <fullName evidence="3">Uncharacterized protein</fullName>
    </submittedName>
</protein>
<dbReference type="AlphaFoldDB" id="A0A915IGX2"/>